<feature type="transmembrane region" description="Helical" evidence="2">
    <location>
        <begin position="20"/>
        <end position="43"/>
    </location>
</feature>
<comment type="caution">
    <text evidence="4">The sequence shown here is derived from an EMBL/GenBank/DDBJ whole genome shotgun (WGS) entry which is preliminary data.</text>
</comment>
<gene>
    <name evidence="4" type="ORF">DU508_15400</name>
</gene>
<sequence length="368" mass="42362">MQTSKIIKKIYAKPTIRISLHLLFWTVLFGVKLYLTNVSFNVYRSFPTTVYLFLTLVGTIVLATFYYIAVYGILPILQKRRYTVGITYLLIALACYTVLDSYLEVFIIGMCEACKGILRHENAAYASYLNRGLINVVLTRLLGLGTPILLLFALCIPFSIKMAIQAFRSNIRALELAKDNLQLEFSFLKAQLNPHFLFNAMNNIYGLILSGDKEKSAGLVSRLSELLRYTLYDSNEDLMPIERELKLMNDYIELEKVRLNDTKVNFKWQLDNNDYHIAPLLLMPLIDNAFKYNSDEEGSYIDIFLDVLQGKFRFTIENGIVEEQKGYVVGGIGINNLKKRLELYYKDNHWYETSVLDGVYSVDLTIQL</sequence>
<dbReference type="AlphaFoldDB" id="A0A369Q006"/>
<accession>A0A369Q006</accession>
<keyword evidence="1" id="KW-0175">Coiled coil</keyword>
<dbReference type="PANTHER" id="PTHR34220:SF7">
    <property type="entry name" value="SENSOR HISTIDINE KINASE YPDA"/>
    <property type="match status" value="1"/>
</dbReference>
<evidence type="ECO:0000256" key="1">
    <source>
        <dbReference type="SAM" id="Coils"/>
    </source>
</evidence>
<dbReference type="InterPro" id="IPR036890">
    <property type="entry name" value="HATPase_C_sf"/>
</dbReference>
<feature type="transmembrane region" description="Helical" evidence="2">
    <location>
        <begin position="137"/>
        <end position="160"/>
    </location>
</feature>
<dbReference type="PANTHER" id="PTHR34220">
    <property type="entry name" value="SENSOR HISTIDINE KINASE YPDA"/>
    <property type="match status" value="1"/>
</dbReference>
<dbReference type="Proteomes" id="UP000253961">
    <property type="component" value="Unassembled WGS sequence"/>
</dbReference>
<keyword evidence="2" id="KW-0472">Membrane</keyword>
<evidence type="ECO:0000256" key="2">
    <source>
        <dbReference type="SAM" id="Phobius"/>
    </source>
</evidence>
<feature type="domain" description="Signal transduction histidine kinase internal region" evidence="3">
    <location>
        <begin position="184"/>
        <end position="261"/>
    </location>
</feature>
<feature type="coiled-coil region" evidence="1">
    <location>
        <begin position="164"/>
        <end position="191"/>
    </location>
</feature>
<dbReference type="InterPro" id="IPR010559">
    <property type="entry name" value="Sig_transdc_His_kin_internal"/>
</dbReference>
<keyword evidence="5" id="KW-1185">Reference proteome</keyword>
<evidence type="ECO:0000313" key="5">
    <source>
        <dbReference type="Proteomes" id="UP000253961"/>
    </source>
</evidence>
<dbReference type="InterPro" id="IPR050640">
    <property type="entry name" value="Bact_2-comp_sensor_kinase"/>
</dbReference>
<feature type="transmembrane region" description="Helical" evidence="2">
    <location>
        <begin position="49"/>
        <end position="70"/>
    </location>
</feature>
<feature type="transmembrane region" description="Helical" evidence="2">
    <location>
        <begin position="82"/>
        <end position="99"/>
    </location>
</feature>
<organism evidence="4 5">
    <name type="scientific">Pedobacter chinensis</name>
    <dbReference type="NCBI Taxonomy" id="2282421"/>
    <lineage>
        <taxon>Bacteria</taxon>
        <taxon>Pseudomonadati</taxon>
        <taxon>Bacteroidota</taxon>
        <taxon>Sphingobacteriia</taxon>
        <taxon>Sphingobacteriales</taxon>
        <taxon>Sphingobacteriaceae</taxon>
        <taxon>Pedobacter</taxon>
    </lineage>
</organism>
<dbReference type="GO" id="GO:0016020">
    <property type="term" value="C:membrane"/>
    <property type="evidence" value="ECO:0007669"/>
    <property type="project" value="InterPro"/>
</dbReference>
<protein>
    <recommendedName>
        <fullName evidence="3">Signal transduction histidine kinase internal region domain-containing protein</fullName>
    </recommendedName>
</protein>
<dbReference type="Pfam" id="PF06580">
    <property type="entry name" value="His_kinase"/>
    <property type="match status" value="1"/>
</dbReference>
<keyword evidence="2" id="KW-1133">Transmembrane helix</keyword>
<proteinExistence type="predicted"/>
<dbReference type="Gene3D" id="3.30.565.10">
    <property type="entry name" value="Histidine kinase-like ATPase, C-terminal domain"/>
    <property type="match status" value="1"/>
</dbReference>
<dbReference type="GO" id="GO:0000155">
    <property type="term" value="F:phosphorelay sensor kinase activity"/>
    <property type="evidence" value="ECO:0007669"/>
    <property type="project" value="InterPro"/>
</dbReference>
<evidence type="ECO:0000259" key="3">
    <source>
        <dbReference type="Pfam" id="PF06580"/>
    </source>
</evidence>
<name>A0A369Q006_9SPHI</name>
<keyword evidence="2" id="KW-0812">Transmembrane</keyword>
<dbReference type="EMBL" id="QPKV01000006">
    <property type="protein sequence ID" value="RDC55658.1"/>
    <property type="molecule type" value="Genomic_DNA"/>
</dbReference>
<reference evidence="4 5" key="1">
    <citation type="submission" date="2018-07" db="EMBL/GenBank/DDBJ databases">
        <title>Pedobacter sp. nov., isolated from soil.</title>
        <authorList>
            <person name="Zhou L.Y."/>
            <person name="Du Z.J."/>
        </authorList>
    </citation>
    <scope>NUCLEOTIDE SEQUENCE [LARGE SCALE GENOMIC DNA]</scope>
    <source>
        <strain evidence="4 5">JDX94</strain>
    </source>
</reference>
<evidence type="ECO:0000313" key="4">
    <source>
        <dbReference type="EMBL" id="RDC55658.1"/>
    </source>
</evidence>